<evidence type="ECO:0000256" key="1">
    <source>
        <dbReference type="ARBA" id="ARBA00004418"/>
    </source>
</evidence>
<evidence type="ECO:0000256" key="4">
    <source>
        <dbReference type="ARBA" id="ARBA00022764"/>
    </source>
</evidence>
<proteinExistence type="inferred from homology"/>
<dbReference type="Gene3D" id="3.40.30.10">
    <property type="entry name" value="Glutaredoxin"/>
    <property type="match status" value="1"/>
</dbReference>
<dbReference type="InterPro" id="IPR018950">
    <property type="entry name" value="DiS-bond_isomerase_DsbC/G_N"/>
</dbReference>
<keyword evidence="5" id="KW-1015">Disulfide bond</keyword>
<feature type="domain" description="Thioredoxin-like fold" evidence="9">
    <location>
        <begin position="119"/>
        <end position="238"/>
    </location>
</feature>
<sequence length="243" mass="26151">MSRSLIAAGALALMAVNVSADATTDLIESQIRKIDARIPINSIKPASIGNLYEVELGSGEVLYSDAKGEYFVLGQLYQLSDDKGFVNLTEQRANGQRKELLEAVAADDKVTFPAQGPVKASVYVFTDVDCPYCQKLHQEVPKLQEMGIAVEYLAFPRQGAGSPAHQKMVSIWCADDKQAAMTASKARQTLENKTCDNPVLEQYALGQEVGVTGTPAIVTQEGQLIPGYVPAERLAAMLGITAE</sequence>
<comment type="subcellular location">
    <subcellularLocation>
        <location evidence="1 7">Periplasm</location>
    </subcellularLocation>
</comment>
<dbReference type="InterPro" id="IPR012336">
    <property type="entry name" value="Thioredoxin-like_fold"/>
</dbReference>
<dbReference type="GO" id="GO:0042597">
    <property type="term" value="C:periplasmic space"/>
    <property type="evidence" value="ECO:0007669"/>
    <property type="project" value="UniProtKB-SubCell"/>
</dbReference>
<comment type="similarity">
    <text evidence="2 7">Belongs to the thioredoxin family. DsbC subfamily.</text>
</comment>
<evidence type="ECO:0000256" key="7">
    <source>
        <dbReference type="RuleBase" id="RU364038"/>
    </source>
</evidence>
<evidence type="ECO:0000259" key="8">
    <source>
        <dbReference type="Pfam" id="PF10411"/>
    </source>
</evidence>
<feature type="signal peptide" evidence="7">
    <location>
        <begin position="1"/>
        <end position="20"/>
    </location>
</feature>
<protein>
    <recommendedName>
        <fullName evidence="7">Thiol:disulfide interchange protein</fullName>
    </recommendedName>
</protein>
<dbReference type="AlphaFoldDB" id="A0A437QA10"/>
<evidence type="ECO:0000259" key="9">
    <source>
        <dbReference type="Pfam" id="PF13098"/>
    </source>
</evidence>
<dbReference type="InterPro" id="IPR036249">
    <property type="entry name" value="Thioredoxin-like_sf"/>
</dbReference>
<gene>
    <name evidence="10" type="ORF">EOE65_05315</name>
</gene>
<evidence type="ECO:0000256" key="3">
    <source>
        <dbReference type="ARBA" id="ARBA00022729"/>
    </source>
</evidence>
<dbReference type="EMBL" id="SACQ01000002">
    <property type="protein sequence ID" value="RVU31404.1"/>
    <property type="molecule type" value="Genomic_DNA"/>
</dbReference>
<evidence type="ECO:0000256" key="5">
    <source>
        <dbReference type="ARBA" id="ARBA00023157"/>
    </source>
</evidence>
<dbReference type="InterPro" id="IPR009094">
    <property type="entry name" value="DiS-bond_isomerase_DsbC/G_N_sf"/>
</dbReference>
<keyword evidence="3 7" id="KW-0732">Signal</keyword>
<dbReference type="Pfam" id="PF10411">
    <property type="entry name" value="DsbC_N"/>
    <property type="match status" value="1"/>
</dbReference>
<dbReference type="Pfam" id="PF13098">
    <property type="entry name" value="Thioredoxin_2"/>
    <property type="match status" value="1"/>
</dbReference>
<dbReference type="SUPFAM" id="SSF52833">
    <property type="entry name" value="Thioredoxin-like"/>
    <property type="match status" value="1"/>
</dbReference>
<feature type="domain" description="Disulphide bond isomerase DsbC/G N-terminal" evidence="8">
    <location>
        <begin position="19"/>
        <end position="90"/>
    </location>
</feature>
<evidence type="ECO:0000313" key="10">
    <source>
        <dbReference type="EMBL" id="RVU31404.1"/>
    </source>
</evidence>
<dbReference type="PANTHER" id="PTHR35272">
    <property type="entry name" value="THIOL:DISULFIDE INTERCHANGE PROTEIN DSBC-RELATED"/>
    <property type="match status" value="1"/>
</dbReference>
<comment type="function">
    <text evidence="7">Required for disulfide bond formation in some periplasmic proteins. Acts by transferring its disulfide bond to other proteins and is reduced in the process.</text>
</comment>
<dbReference type="CDD" id="cd03020">
    <property type="entry name" value="DsbA_DsbC_DsbG"/>
    <property type="match status" value="1"/>
</dbReference>
<accession>A0A437QA10</accession>
<feature type="chain" id="PRO_5018822610" description="Thiol:disulfide interchange protein" evidence="7">
    <location>
        <begin position="21"/>
        <end position="243"/>
    </location>
</feature>
<name>A0A437QA10_9GAMM</name>
<dbReference type="InterPro" id="IPR033954">
    <property type="entry name" value="DiS-bond_Isoase_DsbC/G"/>
</dbReference>
<dbReference type="PANTHER" id="PTHR35272:SF3">
    <property type="entry name" value="THIOL:DISULFIDE INTERCHANGE PROTEIN DSBC"/>
    <property type="match status" value="1"/>
</dbReference>
<keyword evidence="4 7" id="KW-0574">Periplasm</keyword>
<evidence type="ECO:0000313" key="11">
    <source>
        <dbReference type="Proteomes" id="UP000282818"/>
    </source>
</evidence>
<keyword evidence="11" id="KW-1185">Reference proteome</keyword>
<dbReference type="Gene3D" id="3.10.450.70">
    <property type="entry name" value="Disulphide bond isomerase, DsbC/G, N-terminal"/>
    <property type="match status" value="1"/>
</dbReference>
<dbReference type="InterPro" id="IPR051470">
    <property type="entry name" value="Thiol:disulfide_interchange"/>
</dbReference>
<dbReference type="SUPFAM" id="SSF54423">
    <property type="entry name" value="DsbC/DsbG N-terminal domain-like"/>
    <property type="match status" value="1"/>
</dbReference>
<keyword evidence="6 7" id="KW-0676">Redox-active center</keyword>
<organism evidence="10 11">
    <name type="scientific">Neptunomonas marina</name>
    <dbReference type="NCBI Taxonomy" id="1815562"/>
    <lineage>
        <taxon>Bacteria</taxon>
        <taxon>Pseudomonadati</taxon>
        <taxon>Pseudomonadota</taxon>
        <taxon>Gammaproteobacteria</taxon>
        <taxon>Oceanospirillales</taxon>
        <taxon>Oceanospirillaceae</taxon>
        <taxon>Neptunomonas</taxon>
    </lineage>
</organism>
<dbReference type="Proteomes" id="UP000282818">
    <property type="component" value="Unassembled WGS sequence"/>
</dbReference>
<dbReference type="RefSeq" id="WP_127693262.1">
    <property type="nucleotide sequence ID" value="NZ_SACQ01000002.1"/>
</dbReference>
<evidence type="ECO:0000256" key="2">
    <source>
        <dbReference type="ARBA" id="ARBA00009813"/>
    </source>
</evidence>
<evidence type="ECO:0000256" key="6">
    <source>
        <dbReference type="ARBA" id="ARBA00023284"/>
    </source>
</evidence>
<reference evidence="10 11" key="1">
    <citation type="submission" date="2019-01" db="EMBL/GenBank/DDBJ databases">
        <authorList>
            <person name="Chen W.-M."/>
        </authorList>
    </citation>
    <scope>NUCLEOTIDE SEQUENCE [LARGE SCALE GENOMIC DNA]</scope>
    <source>
        <strain evidence="10 11">HPM-16</strain>
    </source>
</reference>
<comment type="caution">
    <text evidence="10">The sequence shown here is derived from an EMBL/GenBank/DDBJ whole genome shotgun (WGS) entry which is preliminary data.</text>
</comment>